<accession>A0A1G8DTE8</accession>
<dbReference type="PANTHER" id="PTHR37625">
    <property type="entry name" value="OUTER MEMBRANE LIPOPROTEIN-RELATED"/>
    <property type="match status" value="1"/>
</dbReference>
<dbReference type="Pfam" id="PF12790">
    <property type="entry name" value="T6SS-SciN"/>
    <property type="match status" value="1"/>
</dbReference>
<dbReference type="EMBL" id="FNDD01000021">
    <property type="protein sequence ID" value="SDH60942.1"/>
    <property type="molecule type" value="Genomic_DNA"/>
</dbReference>
<evidence type="ECO:0000313" key="1">
    <source>
        <dbReference type="EMBL" id="SDH60942.1"/>
    </source>
</evidence>
<protein>
    <submittedName>
        <fullName evidence="1">Type VI secretion system protein VasD</fullName>
    </submittedName>
</protein>
<reference evidence="1 2" key="1">
    <citation type="submission" date="2016-10" db="EMBL/GenBank/DDBJ databases">
        <authorList>
            <person name="de Groot N.N."/>
        </authorList>
    </citation>
    <scope>NUCLEOTIDE SEQUENCE [LARGE SCALE GENOMIC DNA]</scope>
    <source>
        <strain evidence="1 2">CGMCC 1.10228</strain>
    </source>
</reference>
<dbReference type="NCBIfam" id="TIGR03352">
    <property type="entry name" value="VI_chp_3"/>
    <property type="match status" value="1"/>
</dbReference>
<dbReference type="PROSITE" id="PS51257">
    <property type="entry name" value="PROKAR_LIPOPROTEIN"/>
    <property type="match status" value="1"/>
</dbReference>
<dbReference type="RefSeq" id="WP_093276338.1">
    <property type="nucleotide sequence ID" value="NZ_FNDD01000021.1"/>
</dbReference>
<name>A0A1G8DTE8_9VIBR</name>
<keyword evidence="2" id="KW-1185">Reference proteome</keyword>
<dbReference type="InterPro" id="IPR038706">
    <property type="entry name" value="Type_VI_SciN-like_sf"/>
</dbReference>
<dbReference type="PANTHER" id="PTHR37625:SF4">
    <property type="entry name" value="OUTER MEMBRANE LIPOPROTEIN"/>
    <property type="match status" value="1"/>
</dbReference>
<sequence length="166" mass="18692">MRSALALMTLSLLSGCSVWDQMKESTGITPETSSIQLVIEAKDILNVREGGESSPVILRVHELTSPVLFRSLDFFALFDNDKAALGDEYIKRYEFQVKPGDTIEQTIELDPNTRAVGFSVAFREINGSSWRKVELIDEKTDYFLRLILEGSSLSTDKSRGIEQTYF</sequence>
<dbReference type="STRING" id="861298.SAMN04488136_12159"/>
<dbReference type="Gene3D" id="2.60.40.4150">
    <property type="entry name" value="Type VI secretion system, lipoprotein SciN"/>
    <property type="match status" value="1"/>
</dbReference>
<dbReference type="AlphaFoldDB" id="A0A1G8DTE8"/>
<dbReference type="Proteomes" id="UP000198854">
    <property type="component" value="Unassembled WGS sequence"/>
</dbReference>
<gene>
    <name evidence="1" type="ORF">SAMN04488136_12159</name>
</gene>
<proteinExistence type="predicted"/>
<evidence type="ECO:0000313" key="2">
    <source>
        <dbReference type="Proteomes" id="UP000198854"/>
    </source>
</evidence>
<organism evidence="1 2">
    <name type="scientific">Vibrio xiamenensis</name>
    <dbReference type="NCBI Taxonomy" id="861298"/>
    <lineage>
        <taxon>Bacteria</taxon>
        <taxon>Pseudomonadati</taxon>
        <taxon>Pseudomonadota</taxon>
        <taxon>Gammaproteobacteria</taxon>
        <taxon>Vibrionales</taxon>
        <taxon>Vibrionaceae</taxon>
        <taxon>Vibrio</taxon>
    </lineage>
</organism>
<dbReference type="OrthoDB" id="5471061at2"/>
<dbReference type="InterPro" id="IPR017734">
    <property type="entry name" value="T6SS_SciN"/>
</dbReference>